<dbReference type="GO" id="GO:0005975">
    <property type="term" value="P:carbohydrate metabolic process"/>
    <property type="evidence" value="ECO:0007669"/>
    <property type="project" value="InterPro"/>
</dbReference>
<evidence type="ECO:0000313" key="5">
    <source>
        <dbReference type="EMBL" id="GEB19558.1"/>
    </source>
</evidence>
<dbReference type="AlphaFoldDB" id="A0A4Y3NKF0"/>
<reference evidence="5 6" key="1">
    <citation type="submission" date="2019-06" db="EMBL/GenBank/DDBJ databases">
        <title>Whole genome shotgun sequence of Paenarthrobacter aurescens NBRC 12136.</title>
        <authorList>
            <person name="Hosoyama A."/>
            <person name="Uohara A."/>
            <person name="Ohji S."/>
            <person name="Ichikawa N."/>
        </authorList>
    </citation>
    <scope>NUCLEOTIDE SEQUENCE [LARGE SCALE GENOMIC DNA]</scope>
    <source>
        <strain evidence="5 6">NBRC 12136</strain>
    </source>
</reference>
<keyword evidence="2" id="KW-0378">Hydrolase</keyword>
<dbReference type="Gene3D" id="3.20.20.370">
    <property type="entry name" value="Glycoside hydrolase/deacetylase"/>
    <property type="match status" value="1"/>
</dbReference>
<dbReference type="GO" id="GO:0046872">
    <property type="term" value="F:metal ion binding"/>
    <property type="evidence" value="ECO:0007669"/>
    <property type="project" value="UniProtKB-KW"/>
</dbReference>
<dbReference type="InterPro" id="IPR050248">
    <property type="entry name" value="Polysacc_deacetylase_ArnD"/>
</dbReference>
<dbReference type="GO" id="GO:0016020">
    <property type="term" value="C:membrane"/>
    <property type="evidence" value="ECO:0007669"/>
    <property type="project" value="TreeGrafter"/>
</dbReference>
<dbReference type="SUPFAM" id="SSF88713">
    <property type="entry name" value="Glycoside hydrolase/deacetylase"/>
    <property type="match status" value="1"/>
</dbReference>
<organism evidence="5 6">
    <name type="scientific">Paenarthrobacter aurescens</name>
    <name type="common">Arthrobacter aurescens</name>
    <dbReference type="NCBI Taxonomy" id="43663"/>
    <lineage>
        <taxon>Bacteria</taxon>
        <taxon>Bacillati</taxon>
        <taxon>Actinomycetota</taxon>
        <taxon>Actinomycetes</taxon>
        <taxon>Micrococcales</taxon>
        <taxon>Micrococcaceae</taxon>
        <taxon>Paenarthrobacter</taxon>
    </lineage>
</organism>
<name>A0A4Y3NKF0_PAEAU</name>
<dbReference type="Pfam" id="PF01522">
    <property type="entry name" value="Polysacc_deac_1"/>
    <property type="match status" value="1"/>
</dbReference>
<accession>A0A4Y3NKF0</accession>
<sequence>MQRLAPVRSPFTIPLVVIVLFLSACVPFQGQPGQPGQPGQRIQPGQPGFSAPIAVIGPAPSRIDPRGSALQGSIIEMTTRTAGPAPTVATWQYISGAEAFNNRLDDRLLGIFDARAGGRHQAAALPATPGALVADGVSITHELVLAAGSVVGSRFVQTTMNDGVRTGLVQEVTYEDLTTGAVTSSAALINPAMTGSLRAMLGNAISPVSATSTPAPAATLSPSPAATLSTTPAATLSTTPAATLSTTPAPAPGSFDDAALLTAVVITPDGNLSVTIQQDPGTGSPLPRPLAVRLNAEATADVLSPGGQALRAAVIGAAVIGAAVISAAPFKAPQPSPDAEAHINCDLVACAALTYDDGPNAQTTRLLAILAKHKVLATFFQQGGYVRASPSVAKAVATAGHTIGNHTMSHPNLSKLPPAGIAAEVQGATNVIEAATGTAPAYVRPPYGATNSSVAASVGLPQILWDVDSLDWQSRNKAVFIPRIMNLVKPGSIILLHDVHASTVDGQAELITRLKGKGFHLVTLPQLFKGIELKPGASYKCRGTAPGCVAGR</sequence>
<keyword evidence="6" id="KW-1185">Reference proteome</keyword>
<feature type="domain" description="NodB homology" evidence="4">
    <location>
        <begin position="349"/>
        <end position="522"/>
    </location>
</feature>
<evidence type="ECO:0000259" key="4">
    <source>
        <dbReference type="PROSITE" id="PS51677"/>
    </source>
</evidence>
<evidence type="ECO:0000256" key="2">
    <source>
        <dbReference type="ARBA" id="ARBA00022801"/>
    </source>
</evidence>
<dbReference type="PANTHER" id="PTHR10587">
    <property type="entry name" value="GLYCOSYL TRANSFERASE-RELATED"/>
    <property type="match status" value="1"/>
</dbReference>
<dbReference type="GO" id="GO:0016810">
    <property type="term" value="F:hydrolase activity, acting on carbon-nitrogen (but not peptide) bonds"/>
    <property type="evidence" value="ECO:0007669"/>
    <property type="project" value="InterPro"/>
</dbReference>
<dbReference type="PROSITE" id="PS51677">
    <property type="entry name" value="NODB"/>
    <property type="match status" value="1"/>
</dbReference>
<protein>
    <recommendedName>
        <fullName evidence="4">NodB homology domain-containing protein</fullName>
    </recommendedName>
</protein>
<dbReference type="EMBL" id="BJMD01000013">
    <property type="protein sequence ID" value="GEB19558.1"/>
    <property type="molecule type" value="Genomic_DNA"/>
</dbReference>
<evidence type="ECO:0000256" key="3">
    <source>
        <dbReference type="SAM" id="MobiDB-lite"/>
    </source>
</evidence>
<dbReference type="PANTHER" id="PTHR10587:SF133">
    <property type="entry name" value="CHITIN DEACETYLASE 1-RELATED"/>
    <property type="match status" value="1"/>
</dbReference>
<dbReference type="PROSITE" id="PS51257">
    <property type="entry name" value="PROKAR_LIPOPROTEIN"/>
    <property type="match status" value="1"/>
</dbReference>
<dbReference type="InterPro" id="IPR011330">
    <property type="entry name" value="Glyco_hydro/deAcase_b/a-brl"/>
</dbReference>
<dbReference type="RefSeq" id="WP_303409265.1">
    <property type="nucleotide sequence ID" value="NZ_BAAAWK010000001.1"/>
</dbReference>
<comment type="caution">
    <text evidence="5">The sequence shown here is derived from an EMBL/GenBank/DDBJ whole genome shotgun (WGS) entry which is preliminary data.</text>
</comment>
<evidence type="ECO:0000256" key="1">
    <source>
        <dbReference type="ARBA" id="ARBA00022723"/>
    </source>
</evidence>
<dbReference type="InterPro" id="IPR002509">
    <property type="entry name" value="NODB_dom"/>
</dbReference>
<gene>
    <name evidence="5" type="ORF">AAU01_23130</name>
</gene>
<keyword evidence="1" id="KW-0479">Metal-binding</keyword>
<feature type="region of interest" description="Disordered" evidence="3">
    <location>
        <begin position="211"/>
        <end position="232"/>
    </location>
</feature>
<proteinExistence type="predicted"/>
<evidence type="ECO:0000313" key="6">
    <source>
        <dbReference type="Proteomes" id="UP000317715"/>
    </source>
</evidence>
<dbReference type="Proteomes" id="UP000317715">
    <property type="component" value="Unassembled WGS sequence"/>
</dbReference>